<dbReference type="EMBL" id="CM056807">
    <property type="protein sequence ID" value="KAJ8705711.1"/>
    <property type="molecule type" value="Genomic_DNA"/>
</dbReference>
<evidence type="ECO:0000313" key="2">
    <source>
        <dbReference type="Proteomes" id="UP001231649"/>
    </source>
</evidence>
<name>A0ACC2Q2Y3_9NEOP</name>
<evidence type="ECO:0000313" key="1">
    <source>
        <dbReference type="EMBL" id="KAJ8705711.1"/>
    </source>
</evidence>
<organism evidence="1 2">
    <name type="scientific">Mythimna loreyi</name>
    <dbReference type="NCBI Taxonomy" id="667449"/>
    <lineage>
        <taxon>Eukaryota</taxon>
        <taxon>Metazoa</taxon>
        <taxon>Ecdysozoa</taxon>
        <taxon>Arthropoda</taxon>
        <taxon>Hexapoda</taxon>
        <taxon>Insecta</taxon>
        <taxon>Pterygota</taxon>
        <taxon>Neoptera</taxon>
        <taxon>Endopterygota</taxon>
        <taxon>Lepidoptera</taxon>
        <taxon>Glossata</taxon>
        <taxon>Ditrysia</taxon>
        <taxon>Noctuoidea</taxon>
        <taxon>Noctuidae</taxon>
        <taxon>Noctuinae</taxon>
        <taxon>Hadenini</taxon>
        <taxon>Mythimna</taxon>
    </lineage>
</organism>
<proteinExistence type="predicted"/>
<gene>
    <name evidence="1" type="ORF">PYW08_012757</name>
</gene>
<reference evidence="1" key="1">
    <citation type="submission" date="2023-03" db="EMBL/GenBank/DDBJ databases">
        <title>Chromosome-level genomes of two armyworms, Mythimna separata and Mythimna loreyi, provide insights into the biosynthesis and reception of sex pheromones.</title>
        <authorList>
            <person name="Zhao H."/>
        </authorList>
    </citation>
    <scope>NUCLEOTIDE SEQUENCE</scope>
    <source>
        <strain evidence="1">BeijingLab</strain>
    </source>
</reference>
<sequence>MFQIISLGELFDSEQRVEAMKIARSCLKLMDGDTKRDVLNGVQQNCRSSAVLVRKEAFSVFLTAFQGLFKRESFNPFKRKALDSSPILDTIDKQNDYEKLVVKKIFEGMFDFDEGISKLMCEGVEECLSKDFNLRFAELFYIIVYQCSLTTNNNYELSNCGSKLLQLLFSDLRSQDAFKVIQLRDEGLPQSILRDYESISVRTKTMARTILRSGVTYRQRPSKAPPRRDIDVQKSITDILDVFLRLSKTNSQICQELCVQMMKCLQGTGRRFDLDSVIAKQLFDIIRREPFCLTPLVLDACRVFVKDISSIPGFNESVKELKQAVSNSEGYLYTNILFEDLQLRSGDRNQFIFSMFKEDSDAAMRNDEFTIQGLIDVFGSLSNWDDLRIQDKKQIEDSLPPLWTKNEDFTVSLREYFEGANKKLDYGKWFNKMVASYYPEEVTQNRISWLKQTEKWPKKDFVTSAIIEAIQWHQNDAKLFGNINSTDCLAEWAARLMIRSSYYNQQQNSMESDSQERSSFAKDELIWCQAANEKKLPSVALQCIDRNKGCLLDVEILPWVQERVEAYRTIGLKENNWTALQKALDAAEKQTARFASQSSFETNVSMQKLILQLHHDLGTISKTKLDDVMQIVTMHICRQKGQMMSSKNAQVLKCLYETAMLHYDGLWNDNDESTQNDVIQGMLEIIDKMLDHNLATDCNVLISVLLNRLAHHEHTISDDTARSILQQINRVLPRLDFFSIAILKGLPAHVLNKEYLDKLQETDLDVCKEYFQLICDANYSLLQYCDDLRKNVLDDTEWNIIFNRMKNRLFETKYGGTDYQSLNTMKNKLYALEDTDEIDPKAKELKQIIEDLRSKPQRKTLRLSQLCPDLTSDAILERKRVLLQRLLRLPPNVYVVKFAEQISVFTDSIRRPCVVKALLSTGETRRFMIKSGEPMYHDASVQRAAAVLMPGTSYNVTPLSDDSAIIEYLEDHIRLRDLMEEKHDINVAAPKAGYEKLILAPSLAMEQYNVMCEKVTPYILRSAIENNSSCVKEFITKKRTFEDTLSSMTILNWMFGVGDRHLQNIMYCVRDGSVCGVDWASVFQYGCQELPPARLTANILAVCDVKVLESRLQKMLLHLRESQKLFVAFIKTSFYQSGPEFNELKHVKNILLGKTVSYEITRERIQESEKRYKVEYVKLLDQVFDNFVPKDEYSVEEQVSCLLQHSTDPRILAVTQPGWEAWL</sequence>
<protein>
    <submittedName>
        <fullName evidence="1">Uncharacterized protein</fullName>
    </submittedName>
</protein>
<keyword evidence="2" id="KW-1185">Reference proteome</keyword>
<comment type="caution">
    <text evidence="1">The sequence shown here is derived from an EMBL/GenBank/DDBJ whole genome shotgun (WGS) entry which is preliminary data.</text>
</comment>
<accession>A0ACC2Q2Y3</accession>
<dbReference type="Proteomes" id="UP001231649">
    <property type="component" value="Chromosome 31"/>
</dbReference>